<dbReference type="Proteomes" id="UP000327468">
    <property type="component" value="Chromosome 16"/>
</dbReference>
<name>A0A5N5LVE7_PANHP</name>
<accession>A0A5N5LVE7</accession>
<sequence>MSTSSRRDELRVFVYPATGKTLLDSIKKVQLTIRSSSKAEGSFIHPATSCINTAAEQSDPEVPLVVFGSPV</sequence>
<reference evidence="1 2" key="1">
    <citation type="submission" date="2019-06" db="EMBL/GenBank/DDBJ databases">
        <title>A chromosome-scale genome assembly of the striped catfish, Pangasianodon hypophthalmus.</title>
        <authorList>
            <person name="Wen M."/>
            <person name="Zahm M."/>
            <person name="Roques C."/>
            <person name="Cabau C."/>
            <person name="Klopp C."/>
            <person name="Donnadieu C."/>
            <person name="Jouanno E."/>
            <person name="Avarre J.-C."/>
            <person name="Campet M."/>
            <person name="Ha T.T.T."/>
            <person name="Dugue R."/>
            <person name="Lampietro C."/>
            <person name="Louis A."/>
            <person name="Herpin A."/>
            <person name="Echchiki A."/>
            <person name="Berthelot C."/>
            <person name="Parey E."/>
            <person name="Roest-Crollius H."/>
            <person name="Braasch I."/>
            <person name="Postlethwait J."/>
            <person name="Bobe J."/>
            <person name="Montfort J."/>
            <person name="Bouchez O."/>
            <person name="Begum T."/>
            <person name="Schartl M."/>
            <person name="Guiguen Y."/>
        </authorList>
    </citation>
    <scope>NUCLEOTIDE SEQUENCE [LARGE SCALE GENOMIC DNA]</scope>
    <source>
        <strain evidence="1 2">Indonesia</strain>
        <tissue evidence="1">Blood</tissue>
    </source>
</reference>
<gene>
    <name evidence="1" type="ORF">PHYPO_G00074930</name>
</gene>
<comment type="caution">
    <text evidence="1">The sequence shown here is derived from an EMBL/GenBank/DDBJ whole genome shotgun (WGS) entry which is preliminary data.</text>
</comment>
<keyword evidence="2" id="KW-1185">Reference proteome</keyword>
<organism evidence="1 2">
    <name type="scientific">Pangasianodon hypophthalmus</name>
    <name type="common">Striped catfish</name>
    <name type="synonym">Helicophagus hypophthalmus</name>
    <dbReference type="NCBI Taxonomy" id="310915"/>
    <lineage>
        <taxon>Eukaryota</taxon>
        <taxon>Metazoa</taxon>
        <taxon>Chordata</taxon>
        <taxon>Craniata</taxon>
        <taxon>Vertebrata</taxon>
        <taxon>Euteleostomi</taxon>
        <taxon>Actinopterygii</taxon>
        <taxon>Neopterygii</taxon>
        <taxon>Teleostei</taxon>
        <taxon>Ostariophysi</taxon>
        <taxon>Siluriformes</taxon>
        <taxon>Pangasiidae</taxon>
        <taxon>Pangasianodon</taxon>
    </lineage>
</organism>
<evidence type="ECO:0000313" key="1">
    <source>
        <dbReference type="EMBL" id="KAB5546692.1"/>
    </source>
</evidence>
<protein>
    <submittedName>
        <fullName evidence="1">Uncharacterized protein</fullName>
    </submittedName>
</protein>
<evidence type="ECO:0000313" key="2">
    <source>
        <dbReference type="Proteomes" id="UP000327468"/>
    </source>
</evidence>
<proteinExistence type="predicted"/>
<dbReference type="EMBL" id="VFJC01000017">
    <property type="protein sequence ID" value="KAB5546692.1"/>
    <property type="molecule type" value="Genomic_DNA"/>
</dbReference>
<dbReference type="AlphaFoldDB" id="A0A5N5LVE7"/>